<proteinExistence type="predicted"/>
<keyword evidence="3" id="KW-1185">Reference proteome</keyword>
<comment type="caution">
    <text evidence="1">The sequence shown here is derived from an EMBL/GenBank/DDBJ whole genome shotgun (WGS) entry which is preliminary data.</text>
</comment>
<evidence type="ECO:0000313" key="1">
    <source>
        <dbReference type="EMBL" id="CAI9953819.1"/>
    </source>
</evidence>
<evidence type="ECO:0000313" key="3">
    <source>
        <dbReference type="Proteomes" id="UP001642409"/>
    </source>
</evidence>
<gene>
    <name evidence="1" type="ORF">HINF_LOCUS41464</name>
    <name evidence="2" type="ORF">HINF_LOCUS42623</name>
</gene>
<reference evidence="2 3" key="2">
    <citation type="submission" date="2024-07" db="EMBL/GenBank/DDBJ databases">
        <authorList>
            <person name="Akdeniz Z."/>
        </authorList>
    </citation>
    <scope>NUCLEOTIDE SEQUENCE [LARGE SCALE GENOMIC DNA]</scope>
</reference>
<reference evidence="1" key="1">
    <citation type="submission" date="2023-06" db="EMBL/GenBank/DDBJ databases">
        <authorList>
            <person name="Kurt Z."/>
        </authorList>
    </citation>
    <scope>NUCLEOTIDE SEQUENCE</scope>
</reference>
<evidence type="ECO:0000313" key="2">
    <source>
        <dbReference type="EMBL" id="CAL6048295.1"/>
    </source>
</evidence>
<dbReference type="Proteomes" id="UP001642409">
    <property type="component" value="Unassembled WGS sequence"/>
</dbReference>
<name>A0AA86Q7E6_9EUKA</name>
<sequence>MGSDILYRNMENYSAQANSAGVIAVVTQSNITVDDMYIKYSTIGSNCRQSVATGAIIGFMQSVFSQISNVNVLNNTIGGYSLEQQVCTGGVNGKLSASNDYQFNVSIQKVGINSISTQNSSFISGQNGYARQSTVNLAKVTILAINISTNSRDTYCGGFLGLSSSCKIYLSTSQISSTRLTAQATVDCVIGSAIGFVTDNSNATIDCVKIMNVLNQLVAHRVFSGSFFGSVLTTVSSSQTIVANSEVYSVYINYAATISIASVLLSLQYPAVSSGYLSVANTKSLGFSSINGVLIGNCEAVIVQNISGNNYLSQTGC</sequence>
<dbReference type="EMBL" id="CAXDID020000174">
    <property type="protein sequence ID" value="CAL6048295.1"/>
    <property type="molecule type" value="Genomic_DNA"/>
</dbReference>
<protein>
    <submittedName>
        <fullName evidence="2">Hypothetical_protein</fullName>
    </submittedName>
</protein>
<organism evidence="1">
    <name type="scientific">Hexamita inflata</name>
    <dbReference type="NCBI Taxonomy" id="28002"/>
    <lineage>
        <taxon>Eukaryota</taxon>
        <taxon>Metamonada</taxon>
        <taxon>Diplomonadida</taxon>
        <taxon>Hexamitidae</taxon>
        <taxon>Hexamitinae</taxon>
        <taxon>Hexamita</taxon>
    </lineage>
</organism>
<dbReference type="AlphaFoldDB" id="A0AA86Q7E6"/>
<dbReference type="EMBL" id="CATOUU010000841">
    <property type="protein sequence ID" value="CAI9953819.1"/>
    <property type="molecule type" value="Genomic_DNA"/>
</dbReference>
<accession>A0AA86Q7E6</accession>